<dbReference type="GO" id="GO:0016787">
    <property type="term" value="F:hydrolase activity"/>
    <property type="evidence" value="ECO:0007669"/>
    <property type="project" value="UniProtKB-KW"/>
</dbReference>
<dbReference type="PROSITE" id="PS51470">
    <property type="entry name" value="FG_GAP"/>
    <property type="match status" value="3"/>
</dbReference>
<dbReference type="InterPro" id="IPR013519">
    <property type="entry name" value="Int_alpha_beta-p"/>
</dbReference>
<gene>
    <name evidence="6" type="ORF">OHU69_25095</name>
</gene>
<evidence type="ECO:0000256" key="3">
    <source>
        <dbReference type="ARBA" id="ARBA00022801"/>
    </source>
</evidence>
<keyword evidence="1 5" id="KW-0732">Signal</keyword>
<evidence type="ECO:0000313" key="6">
    <source>
        <dbReference type="EMBL" id="WTS14034.1"/>
    </source>
</evidence>
<dbReference type="AlphaFoldDB" id="A0AAU1UBB6"/>
<evidence type="ECO:0000256" key="5">
    <source>
        <dbReference type="SAM" id="SignalP"/>
    </source>
</evidence>
<keyword evidence="2" id="KW-0677">Repeat</keyword>
<dbReference type="Gene3D" id="2.130.10.130">
    <property type="entry name" value="Integrin alpha, N-terminal"/>
    <property type="match status" value="3"/>
</dbReference>
<feature type="chain" id="PRO_5043692834" evidence="5">
    <location>
        <begin position="29"/>
        <end position="482"/>
    </location>
</feature>
<protein>
    <submittedName>
        <fullName evidence="6">FG-GAP-like repeat-containing protein</fullName>
    </submittedName>
</protein>
<keyword evidence="4" id="KW-0325">Glycoprotein</keyword>
<dbReference type="SMART" id="SM00191">
    <property type="entry name" value="Int_alpha"/>
    <property type="match status" value="5"/>
</dbReference>
<name>A0AAU1UBB6_9ACTN</name>
<evidence type="ECO:0000256" key="4">
    <source>
        <dbReference type="ARBA" id="ARBA00023180"/>
    </source>
</evidence>
<dbReference type="PANTHER" id="PTHR23221">
    <property type="entry name" value="GLYCOSYLPHOSPHATIDYLINOSITOL PHOSPHOLIPASE D"/>
    <property type="match status" value="1"/>
</dbReference>
<accession>A0AAU1UBB6</accession>
<dbReference type="Pfam" id="PF01839">
    <property type="entry name" value="FG-GAP"/>
    <property type="match status" value="4"/>
</dbReference>
<keyword evidence="3" id="KW-0378">Hydrolase</keyword>
<organism evidence="6">
    <name type="scientific">Streptomyces sp. NBC_00119</name>
    <dbReference type="NCBI Taxonomy" id="2975659"/>
    <lineage>
        <taxon>Bacteria</taxon>
        <taxon>Bacillati</taxon>
        <taxon>Actinomycetota</taxon>
        <taxon>Actinomycetes</taxon>
        <taxon>Kitasatosporales</taxon>
        <taxon>Streptomycetaceae</taxon>
        <taxon>Streptomyces</taxon>
    </lineage>
</organism>
<dbReference type="InterPro" id="IPR028994">
    <property type="entry name" value="Integrin_alpha_N"/>
</dbReference>
<dbReference type="EMBL" id="CP108195">
    <property type="protein sequence ID" value="WTS14034.1"/>
    <property type="molecule type" value="Genomic_DNA"/>
</dbReference>
<evidence type="ECO:0000256" key="1">
    <source>
        <dbReference type="ARBA" id="ARBA00022729"/>
    </source>
</evidence>
<evidence type="ECO:0000256" key="2">
    <source>
        <dbReference type="ARBA" id="ARBA00022737"/>
    </source>
</evidence>
<dbReference type="SUPFAM" id="SSF69318">
    <property type="entry name" value="Integrin alpha N-terminal domain"/>
    <property type="match status" value="1"/>
</dbReference>
<proteinExistence type="predicted"/>
<dbReference type="InterPro" id="IPR013517">
    <property type="entry name" value="FG-GAP"/>
</dbReference>
<sequence length="482" mass="47795">MRIRVVTAAAALLTAGLTPFALPTAATAASAKYADDFNGDGYRDLVVAAPQATVSGHEAAGAVVVLYGTASGPSAAKRKLITQASTGIPGSPETADHFGGSVASADLDLDGYADLLVGTPYEDTDGASNKGSVTVVWGSPQGLGSGTVLPLTYGAGDPSGCAFGVDLAAVPASPAPRPSVHIAGACSVWVLQGPITRSGKAYSRSERIMGPSAAKLVTGRLSDNYFDQIEISVGLSGHPQGAVYVNRPYNSYTEPLPTDGSNATVGDVNGDGYGDLVVGDPGDMTVDGTPQEGTGHKGGQIAIWPGSAQGIDPAAQPLLINQSTPGVPGTSESNDTFGTDLSVADINHDGFGDIAVGAPGEALGSVRQAGQVVIVPGGPAGPTGAGSYAITQNSTGVPGTAEHSDAFGTTVRFADLTKDGRADLVVGTPGEVAPGATRPTGGIWVFKGTSTGVSLGSSCSVMAGATGLPTTSDTNWASVSAP</sequence>
<dbReference type="PANTHER" id="PTHR23221:SF7">
    <property type="entry name" value="PHOSPHATIDYLINOSITOL-GLYCAN-SPECIFIC PHOSPHOLIPASE D"/>
    <property type="match status" value="1"/>
</dbReference>
<feature type="signal peptide" evidence="5">
    <location>
        <begin position="1"/>
        <end position="28"/>
    </location>
</feature>
<reference evidence="6" key="1">
    <citation type="submission" date="2022-10" db="EMBL/GenBank/DDBJ databases">
        <title>The complete genomes of actinobacterial strains from the NBC collection.</title>
        <authorList>
            <person name="Joergensen T.S."/>
            <person name="Alvarez Arevalo M."/>
            <person name="Sterndorff E.B."/>
            <person name="Faurdal D."/>
            <person name="Vuksanovic O."/>
            <person name="Mourched A.-S."/>
            <person name="Charusanti P."/>
            <person name="Shaw S."/>
            <person name="Blin K."/>
            <person name="Weber T."/>
        </authorList>
    </citation>
    <scope>NUCLEOTIDE SEQUENCE</scope>
    <source>
        <strain evidence="6">NBC_00119</strain>
    </source>
</reference>